<accession>A0AAJ6YN32</accession>
<organism evidence="2 3">
    <name type="scientific">Ceratosolen solmsi marchali</name>
    <dbReference type="NCBI Taxonomy" id="326594"/>
    <lineage>
        <taxon>Eukaryota</taxon>
        <taxon>Metazoa</taxon>
        <taxon>Ecdysozoa</taxon>
        <taxon>Arthropoda</taxon>
        <taxon>Hexapoda</taxon>
        <taxon>Insecta</taxon>
        <taxon>Pterygota</taxon>
        <taxon>Neoptera</taxon>
        <taxon>Endopterygota</taxon>
        <taxon>Hymenoptera</taxon>
        <taxon>Apocrita</taxon>
        <taxon>Proctotrupomorpha</taxon>
        <taxon>Chalcidoidea</taxon>
        <taxon>Agaonidae</taxon>
        <taxon>Agaoninae</taxon>
        <taxon>Ceratosolen</taxon>
    </lineage>
</organism>
<dbReference type="Proteomes" id="UP000695007">
    <property type="component" value="Unplaced"/>
</dbReference>
<dbReference type="AlphaFoldDB" id="A0AAJ6YN32"/>
<dbReference type="KEGG" id="csol:105364769"/>
<dbReference type="GeneID" id="105364769"/>
<dbReference type="CTD" id="33744"/>
<protein>
    <submittedName>
        <fullName evidence="3">NADH dehydrogenase [ubiquinone] iron-sulfur protein 6, mitochondrial</fullName>
    </submittedName>
</protein>
<reference evidence="3" key="1">
    <citation type="submission" date="2025-08" db="UniProtKB">
        <authorList>
            <consortium name="RefSeq"/>
        </authorList>
    </citation>
    <scope>IDENTIFICATION</scope>
</reference>
<proteinExistence type="predicted"/>
<dbReference type="FunFam" id="2.60.260.40:FF:000003">
    <property type="entry name" value="NADH dehydrogenase [ubiquinone] iron-sulfur protein 6, mitochondrial"/>
    <property type="match status" value="1"/>
</dbReference>
<dbReference type="Pfam" id="PF10276">
    <property type="entry name" value="zf-CHCC"/>
    <property type="match status" value="1"/>
</dbReference>
<evidence type="ECO:0000259" key="1">
    <source>
        <dbReference type="Pfam" id="PF10276"/>
    </source>
</evidence>
<dbReference type="GO" id="GO:0006120">
    <property type="term" value="P:mitochondrial electron transport, NADH to ubiquinone"/>
    <property type="evidence" value="ECO:0007669"/>
    <property type="project" value="TreeGrafter"/>
</dbReference>
<dbReference type="PANTHER" id="PTHR13156:SF0">
    <property type="entry name" value="NADH DEHYDROGENASE [UBIQUINONE] IRON-SULFUR PROTEIN 6, MITOCHONDRIAL"/>
    <property type="match status" value="1"/>
</dbReference>
<dbReference type="InterPro" id="IPR019401">
    <property type="entry name" value="Znf_CHCC"/>
</dbReference>
<evidence type="ECO:0000313" key="2">
    <source>
        <dbReference type="Proteomes" id="UP000695007"/>
    </source>
</evidence>
<dbReference type="PANTHER" id="PTHR13156">
    <property type="entry name" value="NADH-UBIQUINONE OXIDOREDUCTASE 13 KD-A SUBUNIT"/>
    <property type="match status" value="1"/>
</dbReference>
<keyword evidence="2" id="KW-1185">Reference proteome</keyword>
<dbReference type="Gene3D" id="2.60.260.40">
    <property type="entry name" value="q5lls5 like domains"/>
    <property type="match status" value="1"/>
</dbReference>
<sequence length="118" mass="13609">MASKNVVRLLKNSTKFNCKSLHSSFATWTPPNDETHTDQQFHPDDYRNTRFIGKRKEVNKNWAIKLIAEESPKCVKERIVSCDGGDELLGHPKVYINLDQPGNHTCGYCGIRFYKEDH</sequence>
<feature type="domain" description="Zinc finger CHCC-type" evidence="1">
    <location>
        <begin position="78"/>
        <end position="113"/>
    </location>
</feature>
<evidence type="ECO:0000313" key="3">
    <source>
        <dbReference type="RefSeq" id="XP_011501093.1"/>
    </source>
</evidence>
<dbReference type="GO" id="GO:0005739">
    <property type="term" value="C:mitochondrion"/>
    <property type="evidence" value="ECO:0007669"/>
    <property type="project" value="GOC"/>
</dbReference>
<name>A0AAJ6YN32_9HYME</name>
<dbReference type="RefSeq" id="XP_011501093.1">
    <property type="nucleotide sequence ID" value="XM_011502791.1"/>
</dbReference>
<gene>
    <name evidence="3" type="primary">LOC105364769</name>
</gene>